<feature type="region of interest" description="LT domain" evidence="7">
    <location>
        <begin position="271"/>
        <end position="501"/>
    </location>
</feature>
<keyword evidence="2 7" id="KW-0732">Signal</keyword>
<keyword evidence="6 7" id="KW-0961">Cell wall biogenesis/degradation</keyword>
<dbReference type="CDD" id="cd13403">
    <property type="entry name" value="MLTF-like"/>
    <property type="match status" value="1"/>
</dbReference>
<reference evidence="10" key="1">
    <citation type="journal article" date="2019" name="Int. J. Syst. Evol. Microbiol.">
        <title>The Global Catalogue of Microorganisms (GCM) 10K type strain sequencing project: providing services to taxonomists for standard genome sequencing and annotation.</title>
        <authorList>
            <consortium name="The Broad Institute Genomics Platform"/>
            <consortium name="The Broad Institute Genome Sequencing Center for Infectious Disease"/>
            <person name="Wu L."/>
            <person name="Ma J."/>
        </authorList>
    </citation>
    <scope>NUCLEOTIDE SEQUENCE [LARGE SCALE GENOMIC DNA]</scope>
    <source>
        <strain evidence="10">CGMCC 1.10992</strain>
    </source>
</reference>
<evidence type="ECO:0000256" key="3">
    <source>
        <dbReference type="ARBA" id="ARBA00023136"/>
    </source>
</evidence>
<dbReference type="NCBIfam" id="NF008112">
    <property type="entry name" value="PRK10859.1"/>
    <property type="match status" value="1"/>
</dbReference>
<dbReference type="PROSITE" id="PS51257">
    <property type="entry name" value="PROKAR_LIPOPROTEIN"/>
    <property type="match status" value="1"/>
</dbReference>
<name>A0ABW4XKT4_9GAMM</name>
<proteinExistence type="inferred from homology"/>
<comment type="similarity">
    <text evidence="1">Belongs to the bacterial solute-binding protein 3 family.</text>
</comment>
<evidence type="ECO:0000256" key="5">
    <source>
        <dbReference type="ARBA" id="ARBA00023239"/>
    </source>
</evidence>
<gene>
    <name evidence="7 9" type="primary">mltF</name>
    <name evidence="9" type="ORF">ACFSJ3_02600</name>
</gene>
<organism evidence="9 10">
    <name type="scientific">Corallincola platygyrae</name>
    <dbReference type="NCBI Taxonomy" id="1193278"/>
    <lineage>
        <taxon>Bacteria</taxon>
        <taxon>Pseudomonadati</taxon>
        <taxon>Pseudomonadota</taxon>
        <taxon>Gammaproteobacteria</taxon>
        <taxon>Alteromonadales</taxon>
        <taxon>Psychromonadaceae</taxon>
        <taxon>Corallincola</taxon>
    </lineage>
</organism>
<dbReference type="InterPro" id="IPR023703">
    <property type="entry name" value="MltF"/>
</dbReference>
<protein>
    <recommendedName>
        <fullName evidence="7">Membrane-bound lytic murein transglycosylase F</fullName>
        <ecNumber evidence="7">4.2.2.n1</ecNumber>
    </recommendedName>
    <alternativeName>
        <fullName evidence="7">Murein lyase F</fullName>
    </alternativeName>
</protein>
<comment type="similarity">
    <text evidence="7">In the N-terminal section; belongs to the bacterial solute-binding protein 3 family.</text>
</comment>
<dbReference type="SUPFAM" id="SSF53955">
    <property type="entry name" value="Lysozyme-like"/>
    <property type="match status" value="1"/>
</dbReference>
<dbReference type="RefSeq" id="WP_345338139.1">
    <property type="nucleotide sequence ID" value="NZ_BAABLI010000004.1"/>
</dbReference>
<evidence type="ECO:0000259" key="8">
    <source>
        <dbReference type="SMART" id="SM00062"/>
    </source>
</evidence>
<keyword evidence="10" id="KW-1185">Reference proteome</keyword>
<dbReference type="Pfam" id="PF01464">
    <property type="entry name" value="SLT"/>
    <property type="match status" value="1"/>
</dbReference>
<evidence type="ECO:0000256" key="4">
    <source>
        <dbReference type="ARBA" id="ARBA00023237"/>
    </source>
</evidence>
<dbReference type="CDD" id="cd01009">
    <property type="entry name" value="PBP2_YfhD_N"/>
    <property type="match status" value="1"/>
</dbReference>
<comment type="subcellular location">
    <subcellularLocation>
        <location evidence="7">Cell outer membrane</location>
        <topology evidence="7">Peripheral membrane protein</topology>
    </subcellularLocation>
    <text evidence="7">Attached to the inner leaflet of the outer membrane.</text>
</comment>
<dbReference type="SUPFAM" id="SSF53850">
    <property type="entry name" value="Periplasmic binding protein-like II"/>
    <property type="match status" value="1"/>
</dbReference>
<dbReference type="InterPro" id="IPR001638">
    <property type="entry name" value="Solute-binding_3/MltF_N"/>
</dbReference>
<evidence type="ECO:0000313" key="10">
    <source>
        <dbReference type="Proteomes" id="UP001597380"/>
    </source>
</evidence>
<comment type="caution">
    <text evidence="7">Lacks conserved residue(s) required for the propagation of feature annotation.</text>
</comment>
<dbReference type="EC" id="4.2.2.n1" evidence="7"/>
<dbReference type="InterPro" id="IPR023346">
    <property type="entry name" value="Lysozyme-like_dom_sf"/>
</dbReference>
<dbReference type="GO" id="GO:0016829">
    <property type="term" value="F:lyase activity"/>
    <property type="evidence" value="ECO:0007669"/>
    <property type="project" value="UniProtKB-KW"/>
</dbReference>
<feature type="signal peptide" evidence="7">
    <location>
        <begin position="1"/>
        <end position="28"/>
    </location>
</feature>
<dbReference type="PANTHER" id="PTHR35936">
    <property type="entry name" value="MEMBRANE-BOUND LYTIC MUREIN TRANSGLYCOSYLASE F"/>
    <property type="match status" value="1"/>
</dbReference>
<dbReference type="Proteomes" id="UP001597380">
    <property type="component" value="Unassembled WGS sequence"/>
</dbReference>
<comment type="catalytic activity">
    <reaction evidence="7">
        <text>Exolytic cleavage of the (1-&gt;4)-beta-glycosidic linkage between N-acetylmuramic acid (MurNAc) and N-acetylglucosamine (GlcNAc) residues in peptidoglycan, from either the reducing or the non-reducing ends of the peptidoglycan chains, with concomitant formation of a 1,6-anhydrobond in the MurNAc residue.</text>
        <dbReference type="EC" id="4.2.2.n1"/>
    </reaction>
</comment>
<dbReference type="PANTHER" id="PTHR35936:SF32">
    <property type="entry name" value="MEMBRANE-BOUND LYTIC MUREIN TRANSGLYCOSYLASE F"/>
    <property type="match status" value="1"/>
</dbReference>
<comment type="domain">
    <text evidence="7">The N-terminal domain does not have lytic activity and probably modulates enzymatic activity. The C-terminal domain is the catalytic active domain.</text>
</comment>
<accession>A0ABW4XKT4</accession>
<comment type="similarity">
    <text evidence="7">In the C-terminal section; belongs to the transglycosylase Slt family.</text>
</comment>
<sequence precursor="true">MAWKLWPCYNTAWKPAILAVLALFWVTACDPTQPEKTHLQKILDRGELRVGTIYSSTTYLFGPNGPEGFDYELAKSLADYLGVELKMVPSYTLNELFTQLNAGRVDVIAAGLAVTDKRREYYSFSPAYQWVSQKVVYKKGRKRPRNLGQLDGVIRVIANSSHAETLAKLKQENPELEWEETTEHDSEELMQKVLAGDIDFTIVDSSQLDLFRRYHTELSLAFTLVKEQPVAWLLQKGGNDPLQAALIEFFGQMQSSGMIAQLEEKYYGHVGKFDYVDTRAFIRAIDRKLPKYRPMFEQYAGEIDWRLLAAQSYQESHWKPNARSHTGVRGLMMLTLNTAKQLNIDNRMDPEQSIRGGAIYLRKLLDRVPEKIAPHERIWFALAAYNVGMGHVLDAINLTRKRGKDPYSWTDVKTTLPLLRQKKWYKQTKYGYARGEEPVVYVDNIRRYYDALVWSDNKKTAESRLAQQKEKFKQLTSGVRDYDAEQAVEQEIELQQAAPQR</sequence>
<evidence type="ECO:0000256" key="7">
    <source>
        <dbReference type="HAMAP-Rule" id="MF_02016"/>
    </source>
</evidence>
<feature type="active site" evidence="7">
    <location>
        <position position="315"/>
    </location>
</feature>
<evidence type="ECO:0000256" key="6">
    <source>
        <dbReference type="ARBA" id="ARBA00023316"/>
    </source>
</evidence>
<keyword evidence="4 7" id="KW-0998">Cell outer membrane</keyword>
<dbReference type="EMBL" id="JBHUHT010000007">
    <property type="protein sequence ID" value="MFD2094858.1"/>
    <property type="molecule type" value="Genomic_DNA"/>
</dbReference>
<evidence type="ECO:0000256" key="1">
    <source>
        <dbReference type="ARBA" id="ARBA00010333"/>
    </source>
</evidence>
<comment type="function">
    <text evidence="7">Murein-degrading enzyme that degrades murein glycan strands and insoluble, high-molecular weight murein sacculi, with the concomitant formation of a 1,6-anhydromuramoyl product. Lytic transglycosylases (LTs) play an integral role in the metabolism of the peptidoglycan (PG) sacculus. Their lytic action creates space within the PG sacculus to allow for its expansion as well as for the insertion of various structures such as secretion systems and flagella.</text>
</comment>
<dbReference type="Pfam" id="PF00497">
    <property type="entry name" value="SBP_bac_3"/>
    <property type="match status" value="1"/>
</dbReference>
<comment type="caution">
    <text evidence="9">The sequence shown here is derived from an EMBL/GenBank/DDBJ whole genome shotgun (WGS) entry which is preliminary data.</text>
</comment>
<dbReference type="HAMAP" id="MF_02016">
    <property type="entry name" value="MltF"/>
    <property type="match status" value="1"/>
</dbReference>
<feature type="chain" id="PRO_5044911158" description="Membrane-bound lytic murein transglycosylase F" evidence="7">
    <location>
        <begin position="29"/>
        <end position="501"/>
    </location>
</feature>
<keyword evidence="3 7" id="KW-0472">Membrane</keyword>
<dbReference type="SMART" id="SM00062">
    <property type="entry name" value="PBPb"/>
    <property type="match status" value="1"/>
</dbReference>
<dbReference type="InterPro" id="IPR008258">
    <property type="entry name" value="Transglycosylase_SLT_dom_1"/>
</dbReference>
<evidence type="ECO:0000313" key="9">
    <source>
        <dbReference type="EMBL" id="MFD2094858.1"/>
    </source>
</evidence>
<feature type="domain" description="Solute-binding protein family 3/N-terminal" evidence="8">
    <location>
        <begin position="47"/>
        <end position="270"/>
    </location>
</feature>
<keyword evidence="5 7" id="KW-0456">Lyase</keyword>
<dbReference type="Gene3D" id="1.10.530.10">
    <property type="match status" value="1"/>
</dbReference>
<evidence type="ECO:0000256" key="2">
    <source>
        <dbReference type="ARBA" id="ARBA00022729"/>
    </source>
</evidence>
<dbReference type="Gene3D" id="3.40.190.10">
    <property type="entry name" value="Periplasmic binding protein-like II"/>
    <property type="match status" value="2"/>
</dbReference>